<sequence>MTTHKPQLPFISTLPTGDEVRDHTPFQSPHAAATAVASDSSTVASLKHQLVQSQAQVARCKLHIYTLEAESDCLHTLFDIQTVSLHLDRATRLLGAFNGLNGGNGHTAHAPSTATASSSTTAADSVDTPRIRRQRAELHLRLRELEGWTLKLRNRSVALRERKAAHTSRPLPPMEVLYPLSPAVTAEQPATADAAVPGTSTTTRTYATTLEDAALAAEHYGIQVDRLGRLNTTLEERRGDIEVLLQQQRGMAGTLREVLRQIEHKYGDRLDLSAAQADEDMSRVAKEEMESFRTQWAREVGVTVVPGVHAAEALDVERESKRAKTEGMEVEEEQQDEEEEAEDYGDE</sequence>
<reference evidence="2 3" key="1">
    <citation type="submission" date="2018-11" db="EMBL/GenBank/DDBJ databases">
        <title>Genome sequence of Apiotrichum porosum DSM 27194.</title>
        <authorList>
            <person name="Aliyu H."/>
            <person name="Gorte O."/>
            <person name="Ochsenreither K."/>
        </authorList>
    </citation>
    <scope>NUCLEOTIDE SEQUENCE [LARGE SCALE GENOMIC DNA]</scope>
    <source>
        <strain evidence="2 3">DSM 27194</strain>
    </source>
</reference>
<feature type="region of interest" description="Disordered" evidence="1">
    <location>
        <begin position="311"/>
        <end position="347"/>
    </location>
</feature>
<evidence type="ECO:0000313" key="3">
    <source>
        <dbReference type="Proteomes" id="UP000279236"/>
    </source>
</evidence>
<feature type="compositionally biased region" description="Acidic residues" evidence="1">
    <location>
        <begin position="328"/>
        <end position="347"/>
    </location>
</feature>
<dbReference type="EMBL" id="RSCE01000010">
    <property type="protein sequence ID" value="RSH79508.1"/>
    <property type="molecule type" value="Genomic_DNA"/>
</dbReference>
<comment type="caution">
    <text evidence="2">The sequence shown here is derived from an EMBL/GenBank/DDBJ whole genome shotgun (WGS) entry which is preliminary data.</text>
</comment>
<keyword evidence="3" id="KW-1185">Reference proteome</keyword>
<protein>
    <submittedName>
        <fullName evidence="2">Uncharacterized protein</fullName>
    </submittedName>
</protein>
<evidence type="ECO:0000256" key="1">
    <source>
        <dbReference type="SAM" id="MobiDB-lite"/>
    </source>
</evidence>
<dbReference type="RefSeq" id="XP_028474655.1">
    <property type="nucleotide sequence ID" value="XM_028617348.1"/>
</dbReference>
<feature type="compositionally biased region" description="Basic and acidic residues" evidence="1">
    <location>
        <begin position="315"/>
        <end position="327"/>
    </location>
</feature>
<dbReference type="AlphaFoldDB" id="A0A427XKZ4"/>
<organism evidence="2 3">
    <name type="scientific">Apiotrichum porosum</name>
    <dbReference type="NCBI Taxonomy" id="105984"/>
    <lineage>
        <taxon>Eukaryota</taxon>
        <taxon>Fungi</taxon>
        <taxon>Dikarya</taxon>
        <taxon>Basidiomycota</taxon>
        <taxon>Agaricomycotina</taxon>
        <taxon>Tremellomycetes</taxon>
        <taxon>Trichosporonales</taxon>
        <taxon>Trichosporonaceae</taxon>
        <taxon>Apiotrichum</taxon>
    </lineage>
</organism>
<proteinExistence type="predicted"/>
<evidence type="ECO:0000313" key="2">
    <source>
        <dbReference type="EMBL" id="RSH79508.1"/>
    </source>
</evidence>
<dbReference type="Proteomes" id="UP000279236">
    <property type="component" value="Unassembled WGS sequence"/>
</dbReference>
<feature type="compositionally biased region" description="Low complexity" evidence="1">
    <location>
        <begin position="106"/>
        <end position="126"/>
    </location>
</feature>
<gene>
    <name evidence="2" type="ORF">EHS24_001560</name>
</gene>
<accession>A0A427XKZ4</accession>
<dbReference type="GeneID" id="39586103"/>
<name>A0A427XKZ4_9TREE</name>
<feature type="region of interest" description="Disordered" evidence="1">
    <location>
        <begin position="105"/>
        <end position="130"/>
    </location>
</feature>